<proteinExistence type="predicted"/>
<evidence type="ECO:0000313" key="3">
    <source>
        <dbReference type="Proteomes" id="UP000177078"/>
    </source>
</evidence>
<keyword evidence="1" id="KW-1133">Transmembrane helix</keyword>
<evidence type="ECO:0000313" key="2">
    <source>
        <dbReference type="EMBL" id="OHA70048.1"/>
    </source>
</evidence>
<dbReference type="EMBL" id="MHUC01000039">
    <property type="protein sequence ID" value="OHA70048.1"/>
    <property type="molecule type" value="Genomic_DNA"/>
</dbReference>
<organism evidence="2 3">
    <name type="scientific">Candidatus Wildermuthbacteria bacterium RIFCSPHIGHO2_12_FULL_40_12</name>
    <dbReference type="NCBI Taxonomy" id="1802457"/>
    <lineage>
        <taxon>Bacteria</taxon>
        <taxon>Candidatus Wildermuthiibacteriota</taxon>
    </lineage>
</organism>
<dbReference type="AlphaFoldDB" id="A0A1G2RC02"/>
<keyword evidence="1" id="KW-0812">Transmembrane</keyword>
<feature type="transmembrane region" description="Helical" evidence="1">
    <location>
        <begin position="90"/>
        <end position="115"/>
    </location>
</feature>
<name>A0A1G2RC02_9BACT</name>
<gene>
    <name evidence="2" type="ORF">A3F15_00810</name>
</gene>
<keyword evidence="1" id="KW-0472">Membrane</keyword>
<protein>
    <submittedName>
        <fullName evidence="2">Uncharacterized protein</fullName>
    </submittedName>
</protein>
<evidence type="ECO:0000256" key="1">
    <source>
        <dbReference type="SAM" id="Phobius"/>
    </source>
</evidence>
<dbReference type="Proteomes" id="UP000177078">
    <property type="component" value="Unassembled WGS sequence"/>
</dbReference>
<reference evidence="2 3" key="1">
    <citation type="journal article" date="2016" name="Nat. Commun.">
        <title>Thousands of microbial genomes shed light on interconnected biogeochemical processes in an aquifer system.</title>
        <authorList>
            <person name="Anantharaman K."/>
            <person name="Brown C.T."/>
            <person name="Hug L.A."/>
            <person name="Sharon I."/>
            <person name="Castelle C.J."/>
            <person name="Probst A.J."/>
            <person name="Thomas B.C."/>
            <person name="Singh A."/>
            <person name="Wilkins M.J."/>
            <person name="Karaoz U."/>
            <person name="Brodie E.L."/>
            <person name="Williams K.H."/>
            <person name="Hubbard S.S."/>
            <person name="Banfield J.F."/>
        </authorList>
    </citation>
    <scope>NUCLEOTIDE SEQUENCE [LARGE SCALE GENOMIC DNA]</scope>
</reference>
<feature type="transmembrane region" description="Helical" evidence="1">
    <location>
        <begin position="7"/>
        <end position="30"/>
    </location>
</feature>
<accession>A0A1G2RC02</accession>
<comment type="caution">
    <text evidence="2">The sequence shown here is derived from an EMBL/GenBank/DDBJ whole genome shotgun (WGS) entry which is preliminary data.</text>
</comment>
<dbReference type="STRING" id="1802457.A3F15_00810"/>
<sequence length="117" mass="12662">MSYQKILGSVIIILGLAVIFYTLFLSYNIFTAKAAAPEVFKISGQSNDITTANTQKQGLPSDIQKLIEEQLQGQLASFMPANAMPRLLNLISWSVLAGIFIFGGSQIAGIGVNLIRK</sequence>